<evidence type="ECO:0000313" key="5">
    <source>
        <dbReference type="EMBL" id="QWT49482.1"/>
    </source>
</evidence>
<keyword evidence="6" id="KW-1185">Reference proteome</keyword>
<gene>
    <name evidence="5" type="ORF">Azoinq_02365</name>
</gene>
<proteinExistence type="predicted"/>
<keyword evidence="1 3" id="KW-0597">Phosphoprotein</keyword>
<accession>A0A975SNB8</accession>
<reference evidence="5" key="1">
    <citation type="submission" date="2020-11" db="EMBL/GenBank/DDBJ databases">
        <title>Azospira inquinata sp. nov.</title>
        <authorList>
            <person name="Moe W.M."/>
            <person name="Mikes M.C."/>
        </authorList>
    </citation>
    <scope>NUCLEOTIDE SEQUENCE</scope>
    <source>
        <strain evidence="5">Azo-3</strain>
    </source>
</reference>
<dbReference type="CDD" id="cd17546">
    <property type="entry name" value="REC_hyHK_CKI1_RcsC-like"/>
    <property type="match status" value="1"/>
</dbReference>
<dbReference type="SMART" id="SM00448">
    <property type="entry name" value="REC"/>
    <property type="match status" value="1"/>
</dbReference>
<evidence type="ECO:0000259" key="4">
    <source>
        <dbReference type="PROSITE" id="PS50110"/>
    </source>
</evidence>
<dbReference type="InterPro" id="IPR001789">
    <property type="entry name" value="Sig_transdc_resp-reg_receiver"/>
</dbReference>
<sequence length="123" mass="13347">MIVLVVDDQEINRKLPLAILKKQGVATAEAADGEEALALLARAPEIRHILLDVSMPGLSGTEVCQRLRSQADGGRYHIVAYTAHAFDNETRAIMAAGFDRLLIKPINRASLLQSLGLEEHPAP</sequence>
<evidence type="ECO:0000313" key="6">
    <source>
        <dbReference type="Proteomes" id="UP000683428"/>
    </source>
</evidence>
<dbReference type="RefSeq" id="WP_216126905.1">
    <property type="nucleotide sequence ID" value="NZ_CP064782.1"/>
</dbReference>
<dbReference type="AlphaFoldDB" id="A0A975SNB8"/>
<dbReference type="PROSITE" id="PS50110">
    <property type="entry name" value="RESPONSE_REGULATORY"/>
    <property type="match status" value="1"/>
</dbReference>
<evidence type="ECO:0000256" key="2">
    <source>
        <dbReference type="ARBA" id="ARBA00023012"/>
    </source>
</evidence>
<dbReference type="Pfam" id="PF00072">
    <property type="entry name" value="Response_reg"/>
    <property type="match status" value="1"/>
</dbReference>
<feature type="modified residue" description="4-aspartylphosphate" evidence="3">
    <location>
        <position position="52"/>
    </location>
</feature>
<dbReference type="KEGG" id="aiq:Azoinq_02365"/>
<dbReference type="PANTHER" id="PTHR45339:SF1">
    <property type="entry name" value="HYBRID SIGNAL TRANSDUCTION HISTIDINE KINASE J"/>
    <property type="match status" value="1"/>
</dbReference>
<organism evidence="5 6">
    <name type="scientific">Azospira inquinata</name>
    <dbReference type="NCBI Taxonomy" id="2785627"/>
    <lineage>
        <taxon>Bacteria</taxon>
        <taxon>Pseudomonadati</taxon>
        <taxon>Pseudomonadota</taxon>
        <taxon>Betaproteobacteria</taxon>
        <taxon>Rhodocyclales</taxon>
        <taxon>Rhodocyclaceae</taxon>
        <taxon>Azospira</taxon>
    </lineage>
</organism>
<keyword evidence="2" id="KW-0902">Two-component regulatory system</keyword>
<dbReference type="GO" id="GO:0000160">
    <property type="term" value="P:phosphorelay signal transduction system"/>
    <property type="evidence" value="ECO:0007669"/>
    <property type="project" value="UniProtKB-KW"/>
</dbReference>
<evidence type="ECO:0000256" key="3">
    <source>
        <dbReference type="PROSITE-ProRule" id="PRU00169"/>
    </source>
</evidence>
<dbReference type="PANTHER" id="PTHR45339">
    <property type="entry name" value="HYBRID SIGNAL TRANSDUCTION HISTIDINE KINASE J"/>
    <property type="match status" value="1"/>
</dbReference>
<name>A0A975SNB8_9RHOO</name>
<evidence type="ECO:0000256" key="1">
    <source>
        <dbReference type="ARBA" id="ARBA00022553"/>
    </source>
</evidence>
<protein>
    <submittedName>
        <fullName evidence="5">Response regulator</fullName>
    </submittedName>
</protein>
<feature type="domain" description="Response regulatory" evidence="4">
    <location>
        <begin position="2"/>
        <end position="119"/>
    </location>
</feature>
<dbReference type="EMBL" id="CP064782">
    <property type="protein sequence ID" value="QWT49482.1"/>
    <property type="molecule type" value="Genomic_DNA"/>
</dbReference>
<dbReference type="Proteomes" id="UP000683428">
    <property type="component" value="Chromosome"/>
</dbReference>